<keyword evidence="2" id="KW-0812">Transmembrane</keyword>
<dbReference type="AlphaFoldDB" id="A0A158P4J2"/>
<dbReference type="Pfam" id="PF01094">
    <property type="entry name" value="ANF_receptor"/>
    <property type="match status" value="1"/>
</dbReference>
<keyword evidence="4" id="KW-0472">Membrane</keyword>
<dbReference type="InterPro" id="IPR001828">
    <property type="entry name" value="ANF_lig-bd_rcpt"/>
</dbReference>
<dbReference type="Proteomes" id="UP000015104">
    <property type="component" value="Unassembled WGS sequence"/>
</dbReference>
<dbReference type="EnsemblMetazoa" id="tetur04g00550.1">
    <property type="protein sequence ID" value="tetur04g00550.1"/>
    <property type="gene ID" value="tetur04g00550"/>
</dbReference>
<sequence>MIGRVFNNFFEMPFIHPGYPETNSQNIPNFGLNIRPEYLKAIVEVIKLYRWKDIIYIYDSDEVNLSMQNQIISLHKI</sequence>
<evidence type="ECO:0000256" key="4">
    <source>
        <dbReference type="ARBA" id="ARBA00023136"/>
    </source>
</evidence>
<accession>A0A158P4J2</accession>
<evidence type="ECO:0000256" key="1">
    <source>
        <dbReference type="ARBA" id="ARBA00004370"/>
    </source>
</evidence>
<evidence type="ECO:0000313" key="6">
    <source>
        <dbReference type="EnsemblMetazoa" id="tetur04g00550.1"/>
    </source>
</evidence>
<evidence type="ECO:0000259" key="5">
    <source>
        <dbReference type="Pfam" id="PF01094"/>
    </source>
</evidence>
<keyword evidence="7" id="KW-1185">Reference proteome</keyword>
<dbReference type="GO" id="GO:0016020">
    <property type="term" value="C:membrane"/>
    <property type="evidence" value="ECO:0007669"/>
    <property type="project" value="UniProtKB-SubCell"/>
</dbReference>
<feature type="domain" description="Receptor ligand binding region" evidence="5">
    <location>
        <begin position="8"/>
        <end position="67"/>
    </location>
</feature>
<evidence type="ECO:0000313" key="7">
    <source>
        <dbReference type="Proteomes" id="UP000015104"/>
    </source>
</evidence>
<reference evidence="7" key="1">
    <citation type="submission" date="2011-08" db="EMBL/GenBank/DDBJ databases">
        <authorList>
            <person name="Rombauts S."/>
        </authorList>
    </citation>
    <scope>NUCLEOTIDE SEQUENCE</scope>
    <source>
        <strain evidence="7">London</strain>
    </source>
</reference>
<dbReference type="Gene3D" id="3.40.50.2300">
    <property type="match status" value="2"/>
</dbReference>
<evidence type="ECO:0000256" key="2">
    <source>
        <dbReference type="ARBA" id="ARBA00022692"/>
    </source>
</evidence>
<proteinExistence type="predicted"/>
<evidence type="ECO:0000256" key="3">
    <source>
        <dbReference type="ARBA" id="ARBA00022989"/>
    </source>
</evidence>
<reference evidence="6" key="2">
    <citation type="submission" date="2016-04" db="UniProtKB">
        <authorList>
            <consortium name="EnsemblMetazoa"/>
        </authorList>
    </citation>
    <scope>IDENTIFICATION</scope>
</reference>
<dbReference type="SUPFAM" id="SSF53822">
    <property type="entry name" value="Periplasmic binding protein-like I"/>
    <property type="match status" value="1"/>
</dbReference>
<organism evidence="6 7">
    <name type="scientific">Tetranychus urticae</name>
    <name type="common">Two-spotted spider mite</name>
    <dbReference type="NCBI Taxonomy" id="32264"/>
    <lineage>
        <taxon>Eukaryota</taxon>
        <taxon>Metazoa</taxon>
        <taxon>Ecdysozoa</taxon>
        <taxon>Arthropoda</taxon>
        <taxon>Chelicerata</taxon>
        <taxon>Arachnida</taxon>
        <taxon>Acari</taxon>
        <taxon>Acariformes</taxon>
        <taxon>Trombidiformes</taxon>
        <taxon>Prostigmata</taxon>
        <taxon>Eleutherengona</taxon>
        <taxon>Raphignathae</taxon>
        <taxon>Tetranychoidea</taxon>
        <taxon>Tetranychidae</taxon>
        <taxon>Tetranychus</taxon>
    </lineage>
</organism>
<dbReference type="InterPro" id="IPR028082">
    <property type="entry name" value="Peripla_BP_I"/>
</dbReference>
<keyword evidence="3" id="KW-1133">Transmembrane helix</keyword>
<comment type="subcellular location">
    <subcellularLocation>
        <location evidence="1">Membrane</location>
    </subcellularLocation>
</comment>
<dbReference type="STRING" id="32264.A0A158P4J2"/>
<dbReference type="eggNOG" id="KOG1054">
    <property type="taxonomic scope" value="Eukaryota"/>
</dbReference>
<dbReference type="EMBL" id="CAEY01001347">
    <property type="status" value="NOT_ANNOTATED_CDS"/>
    <property type="molecule type" value="Genomic_DNA"/>
</dbReference>
<protein>
    <recommendedName>
        <fullName evidence="5">Receptor ligand binding region domain-containing protein</fullName>
    </recommendedName>
</protein>
<name>A0A158P4J2_TETUR</name>